<sequence>MSLHTPAPKSLKRNFQRMMMDHHPHGMIPMEQPHYNEFPPGVFYTPPPPPPQHVLFSNPFPVSPYEYSPDGYFPSESTGYYNAHRSCSDPFVQEVDSSFSSMSSGSSSCNVSVGPATPPSAKSPLHHHYTEGRPTKFPAVPITPSQSTPRQKPKRTATACEECRKRKQKCDGEHVCQSCKEQKLECKYREVIPTKKDNSLEKLMSLIDGFGKSMEALNQRLDTMSASVVSIQSRLDSQRASTNTEVHA</sequence>
<dbReference type="PROSITE" id="PS50048">
    <property type="entry name" value="ZN2_CY6_FUNGAL_2"/>
    <property type="match status" value="1"/>
</dbReference>
<protein>
    <recommendedName>
        <fullName evidence="3">Zn(2)-C6 fungal-type domain-containing protein</fullName>
    </recommendedName>
</protein>
<reference evidence="4 5" key="1">
    <citation type="submission" date="2015-03" db="EMBL/GenBank/DDBJ databases">
        <title>RNA-seq based gene annotation and comparative genomics of four Zymoseptoria species reveal species-specific pathogenicity related genes and transposable element activity.</title>
        <authorList>
            <person name="Grandaubert J."/>
            <person name="Bhattacharyya A."/>
            <person name="Stukenbrock E.H."/>
        </authorList>
    </citation>
    <scope>NUCLEOTIDE SEQUENCE [LARGE SCALE GENOMIC DNA]</scope>
    <source>
        <strain evidence="4 5">Zb18110</strain>
    </source>
</reference>
<evidence type="ECO:0000313" key="4">
    <source>
        <dbReference type="EMBL" id="KJX95960.1"/>
    </source>
</evidence>
<keyword evidence="1" id="KW-0539">Nucleus</keyword>
<dbReference type="InterPro" id="IPR036864">
    <property type="entry name" value="Zn2-C6_fun-type_DNA-bd_sf"/>
</dbReference>
<feature type="domain" description="Zn(2)-C6 fungal-type" evidence="3">
    <location>
        <begin position="159"/>
        <end position="188"/>
    </location>
</feature>
<dbReference type="InterPro" id="IPR053181">
    <property type="entry name" value="EcdB-like_regulator"/>
</dbReference>
<dbReference type="STRING" id="1047168.A0A0F4GIG6"/>
<evidence type="ECO:0000313" key="5">
    <source>
        <dbReference type="Proteomes" id="UP000033647"/>
    </source>
</evidence>
<keyword evidence="5" id="KW-1185">Reference proteome</keyword>
<dbReference type="SMART" id="SM00066">
    <property type="entry name" value="GAL4"/>
    <property type="match status" value="1"/>
</dbReference>
<dbReference type="Proteomes" id="UP000033647">
    <property type="component" value="Unassembled WGS sequence"/>
</dbReference>
<evidence type="ECO:0000259" key="3">
    <source>
        <dbReference type="PROSITE" id="PS50048"/>
    </source>
</evidence>
<dbReference type="OrthoDB" id="10261408at2759"/>
<organism evidence="4 5">
    <name type="scientific">Zymoseptoria brevis</name>
    <dbReference type="NCBI Taxonomy" id="1047168"/>
    <lineage>
        <taxon>Eukaryota</taxon>
        <taxon>Fungi</taxon>
        <taxon>Dikarya</taxon>
        <taxon>Ascomycota</taxon>
        <taxon>Pezizomycotina</taxon>
        <taxon>Dothideomycetes</taxon>
        <taxon>Dothideomycetidae</taxon>
        <taxon>Mycosphaerellales</taxon>
        <taxon>Mycosphaerellaceae</taxon>
        <taxon>Zymoseptoria</taxon>
    </lineage>
</organism>
<dbReference type="EMBL" id="LAFY01000843">
    <property type="protein sequence ID" value="KJX95960.1"/>
    <property type="molecule type" value="Genomic_DNA"/>
</dbReference>
<accession>A0A0F4GIG6</accession>
<dbReference type="GO" id="GO:0008270">
    <property type="term" value="F:zinc ion binding"/>
    <property type="evidence" value="ECO:0007669"/>
    <property type="project" value="InterPro"/>
</dbReference>
<feature type="region of interest" description="Disordered" evidence="2">
    <location>
        <begin position="110"/>
        <end position="153"/>
    </location>
</feature>
<dbReference type="Gene3D" id="4.10.240.10">
    <property type="entry name" value="Zn(2)-C6 fungal-type DNA-binding domain"/>
    <property type="match status" value="1"/>
</dbReference>
<dbReference type="InterPro" id="IPR001138">
    <property type="entry name" value="Zn2Cys6_DnaBD"/>
</dbReference>
<dbReference type="AlphaFoldDB" id="A0A0F4GIG6"/>
<dbReference type="PANTHER" id="PTHR47785">
    <property type="entry name" value="ZN(II)2CYS6 TRANSCRIPTION FACTOR (EUROFUNG)-RELATED-RELATED"/>
    <property type="match status" value="1"/>
</dbReference>
<dbReference type="PROSITE" id="PS00463">
    <property type="entry name" value="ZN2_CY6_FUNGAL_1"/>
    <property type="match status" value="1"/>
</dbReference>
<dbReference type="Pfam" id="PF00172">
    <property type="entry name" value="Zn_clus"/>
    <property type="match status" value="1"/>
</dbReference>
<dbReference type="GO" id="GO:0000981">
    <property type="term" value="F:DNA-binding transcription factor activity, RNA polymerase II-specific"/>
    <property type="evidence" value="ECO:0007669"/>
    <property type="project" value="InterPro"/>
</dbReference>
<dbReference type="CDD" id="cd00067">
    <property type="entry name" value="GAL4"/>
    <property type="match status" value="1"/>
</dbReference>
<gene>
    <name evidence="4" type="ORF">TI39_contig851g00011</name>
</gene>
<proteinExistence type="predicted"/>
<comment type="caution">
    <text evidence="4">The sequence shown here is derived from an EMBL/GenBank/DDBJ whole genome shotgun (WGS) entry which is preliminary data.</text>
</comment>
<name>A0A0F4GIG6_9PEZI</name>
<evidence type="ECO:0000256" key="1">
    <source>
        <dbReference type="ARBA" id="ARBA00023242"/>
    </source>
</evidence>
<dbReference type="SUPFAM" id="SSF57701">
    <property type="entry name" value="Zn2/Cys6 DNA-binding domain"/>
    <property type="match status" value="1"/>
</dbReference>
<evidence type="ECO:0000256" key="2">
    <source>
        <dbReference type="SAM" id="MobiDB-lite"/>
    </source>
</evidence>